<reference evidence="1" key="1">
    <citation type="submission" date="2019-08" db="EMBL/GenBank/DDBJ databases">
        <authorList>
            <person name="Kucharzyk K."/>
            <person name="Murdoch R.W."/>
            <person name="Higgins S."/>
            <person name="Loffler F."/>
        </authorList>
    </citation>
    <scope>NUCLEOTIDE SEQUENCE</scope>
</reference>
<gene>
    <name evidence="1" type="ORF">SDC9_126570</name>
</gene>
<proteinExistence type="predicted"/>
<sequence length="80" mass="9650">MALYVNINNQNEIRKMTTLEAQPDWKRMDIQKQINDLMEDISRWERQTADDRPGYPSRMISERARLIRIEEALRNARDTE</sequence>
<evidence type="ECO:0000313" key="1">
    <source>
        <dbReference type="EMBL" id="MPM79532.1"/>
    </source>
</evidence>
<comment type="caution">
    <text evidence="1">The sequence shown here is derived from an EMBL/GenBank/DDBJ whole genome shotgun (WGS) entry which is preliminary data.</text>
</comment>
<dbReference type="EMBL" id="VSSQ01029403">
    <property type="protein sequence ID" value="MPM79532.1"/>
    <property type="molecule type" value="Genomic_DNA"/>
</dbReference>
<accession>A0A645CS52</accession>
<dbReference type="AlphaFoldDB" id="A0A645CS52"/>
<name>A0A645CS52_9ZZZZ</name>
<organism evidence="1">
    <name type="scientific">bioreactor metagenome</name>
    <dbReference type="NCBI Taxonomy" id="1076179"/>
    <lineage>
        <taxon>unclassified sequences</taxon>
        <taxon>metagenomes</taxon>
        <taxon>ecological metagenomes</taxon>
    </lineage>
</organism>
<protein>
    <submittedName>
        <fullName evidence="1">Uncharacterized protein</fullName>
    </submittedName>
</protein>